<dbReference type="InterPro" id="IPR016181">
    <property type="entry name" value="Acyl_CoA_acyltransferase"/>
</dbReference>
<evidence type="ECO:0000256" key="2">
    <source>
        <dbReference type="ARBA" id="ARBA00023315"/>
    </source>
</evidence>
<keyword evidence="5" id="KW-1185">Reference proteome</keyword>
<comment type="caution">
    <text evidence="4">The sequence shown here is derived from an EMBL/GenBank/DDBJ whole genome shotgun (WGS) entry which is preliminary data.</text>
</comment>
<dbReference type="InterPro" id="IPR000182">
    <property type="entry name" value="GNAT_dom"/>
</dbReference>
<name>A0A7Y9PDC2_9BACT</name>
<keyword evidence="1 4" id="KW-0808">Transferase</keyword>
<dbReference type="SUPFAM" id="SSF55729">
    <property type="entry name" value="Acyl-CoA N-acyltransferases (Nat)"/>
    <property type="match status" value="1"/>
</dbReference>
<accession>A0A7Y9PDC2</accession>
<dbReference type="InterPro" id="IPR050832">
    <property type="entry name" value="Bact_Acetyltransf"/>
</dbReference>
<dbReference type="CDD" id="cd04301">
    <property type="entry name" value="NAT_SF"/>
    <property type="match status" value="1"/>
</dbReference>
<protein>
    <submittedName>
        <fullName evidence="4">GNAT superfamily N-acetyltransferase</fullName>
    </submittedName>
</protein>
<dbReference type="Proteomes" id="UP000589520">
    <property type="component" value="Unassembled WGS sequence"/>
</dbReference>
<dbReference type="PANTHER" id="PTHR43877:SF2">
    <property type="entry name" value="AMINOALKYLPHOSPHONATE N-ACETYLTRANSFERASE-RELATED"/>
    <property type="match status" value="1"/>
</dbReference>
<dbReference type="Gene3D" id="3.40.630.30">
    <property type="match status" value="1"/>
</dbReference>
<organism evidence="4 5">
    <name type="scientific">Granulicella arctica</name>
    <dbReference type="NCBI Taxonomy" id="940613"/>
    <lineage>
        <taxon>Bacteria</taxon>
        <taxon>Pseudomonadati</taxon>
        <taxon>Acidobacteriota</taxon>
        <taxon>Terriglobia</taxon>
        <taxon>Terriglobales</taxon>
        <taxon>Acidobacteriaceae</taxon>
        <taxon>Granulicella</taxon>
    </lineage>
</organism>
<feature type="domain" description="N-acetyltransferase" evidence="3">
    <location>
        <begin position="10"/>
        <end position="151"/>
    </location>
</feature>
<proteinExistence type="predicted"/>
<evidence type="ECO:0000313" key="5">
    <source>
        <dbReference type="Proteomes" id="UP000589520"/>
    </source>
</evidence>
<dbReference type="GO" id="GO:0016747">
    <property type="term" value="F:acyltransferase activity, transferring groups other than amino-acyl groups"/>
    <property type="evidence" value="ECO:0007669"/>
    <property type="project" value="InterPro"/>
</dbReference>
<dbReference type="AlphaFoldDB" id="A0A7Y9PDC2"/>
<evidence type="ECO:0000259" key="3">
    <source>
        <dbReference type="PROSITE" id="PS51186"/>
    </source>
</evidence>
<dbReference type="RefSeq" id="WP_348640758.1">
    <property type="nucleotide sequence ID" value="NZ_JACCCW010000001.1"/>
</dbReference>
<dbReference type="PANTHER" id="PTHR43877">
    <property type="entry name" value="AMINOALKYLPHOSPHONATE N-ACETYLTRANSFERASE-RELATED-RELATED"/>
    <property type="match status" value="1"/>
</dbReference>
<dbReference type="EMBL" id="JACCCW010000001">
    <property type="protein sequence ID" value="NYF77836.1"/>
    <property type="molecule type" value="Genomic_DNA"/>
</dbReference>
<gene>
    <name evidence="4" type="ORF">HDF17_000123</name>
</gene>
<evidence type="ECO:0000256" key="1">
    <source>
        <dbReference type="ARBA" id="ARBA00022679"/>
    </source>
</evidence>
<keyword evidence="2" id="KW-0012">Acyltransferase</keyword>
<sequence length="151" mass="16495">MTNEPSPATLSVRTISPEDSVAVAELCAQLGYEATATEVRERIDTLLSNPEQVALVACLDIEVVGWIEAAVIRHIQSPAHALIGGLVVKDHIRSLGIGKQLCAEVETWSRAKGLTVVRVTSRSTRESAHRFYLREGYSQTKISAVFEKLLP</sequence>
<reference evidence="4 5" key="1">
    <citation type="submission" date="2020-07" db="EMBL/GenBank/DDBJ databases">
        <title>Genomic Encyclopedia of Type Strains, Phase IV (KMG-V): Genome sequencing to study the core and pangenomes of soil and plant-associated prokaryotes.</title>
        <authorList>
            <person name="Whitman W."/>
        </authorList>
    </citation>
    <scope>NUCLEOTIDE SEQUENCE [LARGE SCALE GENOMIC DNA]</scope>
    <source>
        <strain evidence="4 5">X4EP2</strain>
    </source>
</reference>
<dbReference type="Pfam" id="PF00583">
    <property type="entry name" value="Acetyltransf_1"/>
    <property type="match status" value="1"/>
</dbReference>
<evidence type="ECO:0000313" key="4">
    <source>
        <dbReference type="EMBL" id="NYF77836.1"/>
    </source>
</evidence>
<dbReference type="PROSITE" id="PS51186">
    <property type="entry name" value="GNAT"/>
    <property type="match status" value="1"/>
</dbReference>